<proteinExistence type="predicted"/>
<dbReference type="InterPro" id="IPR010998">
    <property type="entry name" value="Integrase_recombinase_N"/>
</dbReference>
<name>A0ABN2D2K0_9ACTN</name>
<reference evidence="2 3" key="1">
    <citation type="journal article" date="2019" name="Int. J. Syst. Evol. Microbiol.">
        <title>The Global Catalogue of Microorganisms (GCM) 10K type strain sequencing project: providing services to taxonomists for standard genome sequencing and annotation.</title>
        <authorList>
            <consortium name="The Broad Institute Genomics Platform"/>
            <consortium name="The Broad Institute Genome Sequencing Center for Infectious Disease"/>
            <person name="Wu L."/>
            <person name="Ma J."/>
        </authorList>
    </citation>
    <scope>NUCLEOTIDE SEQUENCE [LARGE SCALE GENOMIC DNA]</scope>
    <source>
        <strain evidence="2 3">JCM 14304</strain>
    </source>
</reference>
<keyword evidence="1" id="KW-0238">DNA-binding</keyword>
<evidence type="ECO:0000313" key="3">
    <source>
        <dbReference type="Proteomes" id="UP001500190"/>
    </source>
</evidence>
<evidence type="ECO:0000256" key="1">
    <source>
        <dbReference type="ARBA" id="ARBA00023125"/>
    </source>
</evidence>
<dbReference type="Proteomes" id="UP001500190">
    <property type="component" value="Unassembled WGS sequence"/>
</dbReference>
<sequence length="96" mass="10944">MGHLHVVGVCVGYDGRSPATGMETDRNRGDYLDPNAGKVRLAEIWPRWIASREIDPASAIQYESKWRLHVEPVFGRRMVKSILPFEVAIWLTELHS</sequence>
<accession>A0ABN2D2K0</accession>
<protein>
    <submittedName>
        <fullName evidence="2">Uncharacterized protein</fullName>
    </submittedName>
</protein>
<keyword evidence="3" id="KW-1185">Reference proteome</keyword>
<gene>
    <name evidence="2" type="ORF">GCM10009742_07380</name>
</gene>
<comment type="caution">
    <text evidence="2">The sequence shown here is derived from an EMBL/GenBank/DDBJ whole genome shotgun (WGS) entry which is preliminary data.</text>
</comment>
<organism evidence="2 3">
    <name type="scientific">Kribbella karoonensis</name>
    <dbReference type="NCBI Taxonomy" id="324851"/>
    <lineage>
        <taxon>Bacteria</taxon>
        <taxon>Bacillati</taxon>
        <taxon>Actinomycetota</taxon>
        <taxon>Actinomycetes</taxon>
        <taxon>Propionibacteriales</taxon>
        <taxon>Kribbellaceae</taxon>
        <taxon>Kribbella</taxon>
    </lineage>
</organism>
<dbReference type="EMBL" id="BAAAND010000001">
    <property type="protein sequence ID" value="GAA1567922.1"/>
    <property type="molecule type" value="Genomic_DNA"/>
</dbReference>
<dbReference type="RefSeq" id="WP_344187912.1">
    <property type="nucleotide sequence ID" value="NZ_BAAAND010000001.1"/>
</dbReference>
<dbReference type="Gene3D" id="1.10.150.130">
    <property type="match status" value="1"/>
</dbReference>
<evidence type="ECO:0000313" key="2">
    <source>
        <dbReference type="EMBL" id="GAA1567922.1"/>
    </source>
</evidence>